<accession>A0A162GR38</accession>
<evidence type="ECO:0000256" key="5">
    <source>
        <dbReference type="SAM" id="Phobius"/>
    </source>
</evidence>
<evidence type="ECO:0000256" key="1">
    <source>
        <dbReference type="ARBA" id="ARBA00004141"/>
    </source>
</evidence>
<dbReference type="OrthoDB" id="3385086at2"/>
<dbReference type="AlphaFoldDB" id="A0A162GR38"/>
<evidence type="ECO:0008006" key="8">
    <source>
        <dbReference type="Google" id="ProtNLM"/>
    </source>
</evidence>
<feature type="transmembrane region" description="Helical" evidence="5">
    <location>
        <begin position="99"/>
        <end position="119"/>
    </location>
</feature>
<comment type="subcellular location">
    <subcellularLocation>
        <location evidence="1">Membrane</location>
        <topology evidence="1">Multi-pass membrane protein</topology>
    </subcellularLocation>
</comment>
<organism evidence="6 7">
    <name type="scientific">Bdellovibrio bacteriovorus</name>
    <dbReference type="NCBI Taxonomy" id="959"/>
    <lineage>
        <taxon>Bacteria</taxon>
        <taxon>Pseudomonadati</taxon>
        <taxon>Bdellovibrionota</taxon>
        <taxon>Bdellovibrionia</taxon>
        <taxon>Bdellovibrionales</taxon>
        <taxon>Pseudobdellovibrionaceae</taxon>
        <taxon>Bdellovibrio</taxon>
    </lineage>
</organism>
<evidence type="ECO:0000256" key="3">
    <source>
        <dbReference type="ARBA" id="ARBA00022989"/>
    </source>
</evidence>
<proteinExistence type="predicted"/>
<dbReference type="Proteomes" id="UP000075799">
    <property type="component" value="Unassembled WGS sequence"/>
</dbReference>
<protein>
    <recommendedName>
        <fullName evidence="8">DoxX family protein</fullName>
    </recommendedName>
</protein>
<dbReference type="EMBL" id="LUKD01000001">
    <property type="protein sequence ID" value="KYG68749.1"/>
    <property type="molecule type" value="Genomic_DNA"/>
</dbReference>
<evidence type="ECO:0000256" key="2">
    <source>
        <dbReference type="ARBA" id="ARBA00022692"/>
    </source>
</evidence>
<name>A0A162GR38_BDEBC</name>
<dbReference type="Pfam" id="PF13564">
    <property type="entry name" value="DoxX_2"/>
    <property type="match status" value="1"/>
</dbReference>
<dbReference type="InterPro" id="IPR032808">
    <property type="entry name" value="DoxX"/>
</dbReference>
<evidence type="ECO:0000256" key="4">
    <source>
        <dbReference type="ARBA" id="ARBA00023136"/>
    </source>
</evidence>
<feature type="transmembrane region" description="Helical" evidence="5">
    <location>
        <begin position="69"/>
        <end position="93"/>
    </location>
</feature>
<dbReference type="RefSeq" id="WP_063205443.1">
    <property type="nucleotide sequence ID" value="NZ_LUKD01000001.1"/>
</dbReference>
<dbReference type="GO" id="GO:0016020">
    <property type="term" value="C:membrane"/>
    <property type="evidence" value="ECO:0007669"/>
    <property type="project" value="UniProtKB-SubCell"/>
</dbReference>
<sequence>MSIFLWVLQFALAFHTIIGAVWKFSNTAEATMPTLASIPQGAWMALAVVEIIAGLCLILPLFKRNLAKVAPMAAGLIAVEMLAFCALHLFSGSSEYGPMIYWLIVAALCGFIIYGRLVLRPIK</sequence>
<feature type="transmembrane region" description="Helical" evidence="5">
    <location>
        <begin position="43"/>
        <end position="62"/>
    </location>
</feature>
<keyword evidence="3 5" id="KW-1133">Transmembrane helix</keyword>
<comment type="caution">
    <text evidence="6">The sequence shown here is derived from an EMBL/GenBank/DDBJ whole genome shotgun (WGS) entry which is preliminary data.</text>
</comment>
<evidence type="ECO:0000313" key="7">
    <source>
        <dbReference type="Proteomes" id="UP000075799"/>
    </source>
</evidence>
<keyword evidence="4 5" id="KW-0472">Membrane</keyword>
<evidence type="ECO:0000313" key="6">
    <source>
        <dbReference type="EMBL" id="KYG68749.1"/>
    </source>
</evidence>
<keyword evidence="2 5" id="KW-0812">Transmembrane</keyword>
<gene>
    <name evidence="6" type="ORF">AZI87_05825</name>
</gene>
<reference evidence="6 7" key="1">
    <citation type="submission" date="2016-03" db="EMBL/GenBank/DDBJ databases">
        <authorList>
            <person name="Ploux O."/>
        </authorList>
    </citation>
    <scope>NUCLEOTIDE SEQUENCE [LARGE SCALE GENOMIC DNA]</scope>
    <source>
        <strain evidence="6 7">EC13</strain>
    </source>
</reference>